<dbReference type="InterPro" id="IPR005477">
    <property type="entry name" value="Dxylulose-5-P_synthase"/>
</dbReference>
<dbReference type="UniPathway" id="UPA00064">
    <property type="reaction ID" value="UER00091"/>
</dbReference>
<dbReference type="InterPro" id="IPR009014">
    <property type="entry name" value="Transketo_C/PFOR_II"/>
</dbReference>
<comment type="caution">
    <text evidence="13">The sequence shown here is derived from an EMBL/GenBank/DDBJ whole genome shotgun (WGS) entry which is preliminary data.</text>
</comment>
<comment type="subunit">
    <text evidence="3 11">Homodimer.</text>
</comment>
<evidence type="ECO:0000256" key="11">
    <source>
        <dbReference type="HAMAP-Rule" id="MF_00315"/>
    </source>
</evidence>
<evidence type="ECO:0000256" key="3">
    <source>
        <dbReference type="ARBA" id="ARBA00011738"/>
    </source>
</evidence>
<keyword evidence="9 11" id="KW-0414">Isoprene biosynthesis</keyword>
<keyword evidence="5 11" id="KW-0479">Metal-binding</keyword>
<dbReference type="Pfam" id="PF13292">
    <property type="entry name" value="DXP_synthase_N"/>
    <property type="match status" value="1"/>
</dbReference>
<feature type="binding site" evidence="11">
    <location>
        <position position="72"/>
    </location>
    <ligand>
        <name>thiamine diphosphate</name>
        <dbReference type="ChEBI" id="CHEBI:58937"/>
    </ligand>
</feature>
<evidence type="ECO:0000256" key="10">
    <source>
        <dbReference type="ARBA" id="ARBA00055605"/>
    </source>
</evidence>
<name>A0A1F5R2U7_9BACT</name>
<dbReference type="Gene3D" id="3.40.50.920">
    <property type="match status" value="1"/>
</dbReference>
<keyword evidence="7 11" id="KW-0784">Thiamine biosynthesis</keyword>
<comment type="catalytic activity">
    <reaction evidence="11">
        <text>D-glyceraldehyde 3-phosphate + pyruvate + H(+) = 1-deoxy-D-xylulose 5-phosphate + CO2</text>
        <dbReference type="Rhea" id="RHEA:12605"/>
        <dbReference type="ChEBI" id="CHEBI:15361"/>
        <dbReference type="ChEBI" id="CHEBI:15378"/>
        <dbReference type="ChEBI" id="CHEBI:16526"/>
        <dbReference type="ChEBI" id="CHEBI:57792"/>
        <dbReference type="ChEBI" id="CHEBI:59776"/>
        <dbReference type="EC" id="2.2.1.7"/>
    </reaction>
</comment>
<accession>A0A1F5R2U7</accession>
<evidence type="ECO:0000313" key="14">
    <source>
        <dbReference type="Proteomes" id="UP000177230"/>
    </source>
</evidence>
<dbReference type="GO" id="GO:0005829">
    <property type="term" value="C:cytosol"/>
    <property type="evidence" value="ECO:0007669"/>
    <property type="project" value="TreeGrafter"/>
</dbReference>
<dbReference type="PANTHER" id="PTHR43322:SF5">
    <property type="entry name" value="1-DEOXY-D-XYLULOSE-5-PHOSPHATE SYNTHASE, CHLOROPLASTIC"/>
    <property type="match status" value="1"/>
</dbReference>
<organism evidence="13 14">
    <name type="scientific">Candidatus Edwardsbacteria bacterium GWF2_54_11</name>
    <dbReference type="NCBI Taxonomy" id="1817851"/>
    <lineage>
        <taxon>Bacteria</taxon>
        <taxon>Candidatus Edwardsiibacteriota</taxon>
    </lineage>
</organism>
<feature type="binding site" evidence="11">
    <location>
        <position position="144"/>
    </location>
    <ligand>
        <name>Mg(2+)</name>
        <dbReference type="ChEBI" id="CHEBI:18420"/>
    </ligand>
</feature>
<gene>
    <name evidence="11" type="primary">dxs</name>
    <name evidence="13" type="ORF">A2024_00810</name>
</gene>
<feature type="binding site" evidence="11">
    <location>
        <position position="173"/>
    </location>
    <ligand>
        <name>Mg(2+)</name>
        <dbReference type="ChEBI" id="CHEBI:18420"/>
    </ligand>
</feature>
<comment type="cofactor">
    <cofactor evidence="11">
        <name>thiamine diphosphate</name>
        <dbReference type="ChEBI" id="CHEBI:58937"/>
    </cofactor>
    <text evidence="11">Binds 1 thiamine pyrophosphate per subunit.</text>
</comment>
<keyword evidence="8 11" id="KW-0786">Thiamine pyrophosphate</keyword>
<evidence type="ECO:0000256" key="4">
    <source>
        <dbReference type="ARBA" id="ARBA00022679"/>
    </source>
</evidence>
<evidence type="ECO:0000256" key="5">
    <source>
        <dbReference type="ARBA" id="ARBA00022723"/>
    </source>
</evidence>
<reference evidence="13 14" key="1">
    <citation type="journal article" date="2016" name="Nat. Commun.">
        <title>Thousands of microbial genomes shed light on interconnected biogeochemical processes in an aquifer system.</title>
        <authorList>
            <person name="Anantharaman K."/>
            <person name="Brown C.T."/>
            <person name="Hug L.A."/>
            <person name="Sharon I."/>
            <person name="Castelle C.J."/>
            <person name="Probst A.J."/>
            <person name="Thomas B.C."/>
            <person name="Singh A."/>
            <person name="Wilkins M.J."/>
            <person name="Karaoz U."/>
            <person name="Brodie E.L."/>
            <person name="Williams K.H."/>
            <person name="Hubbard S.S."/>
            <person name="Banfield J.F."/>
        </authorList>
    </citation>
    <scope>NUCLEOTIDE SEQUENCE [LARGE SCALE GENOMIC DNA]</scope>
</reference>
<dbReference type="FunFam" id="3.40.50.920:FF:000002">
    <property type="entry name" value="1-deoxy-D-xylulose-5-phosphate synthase"/>
    <property type="match status" value="1"/>
</dbReference>
<evidence type="ECO:0000256" key="9">
    <source>
        <dbReference type="ARBA" id="ARBA00023229"/>
    </source>
</evidence>
<feature type="domain" description="Transketolase-like pyrimidine-binding" evidence="12">
    <location>
        <begin position="315"/>
        <end position="479"/>
    </location>
</feature>
<dbReference type="GO" id="GO:0008661">
    <property type="term" value="F:1-deoxy-D-xylulose-5-phosphate synthase activity"/>
    <property type="evidence" value="ECO:0007669"/>
    <property type="project" value="UniProtKB-UniRule"/>
</dbReference>
<dbReference type="Pfam" id="PF02779">
    <property type="entry name" value="Transket_pyr"/>
    <property type="match status" value="1"/>
</dbReference>
<dbReference type="GO" id="GO:0016114">
    <property type="term" value="P:terpenoid biosynthetic process"/>
    <property type="evidence" value="ECO:0007669"/>
    <property type="project" value="UniProtKB-UniRule"/>
</dbReference>
<dbReference type="InterPro" id="IPR005475">
    <property type="entry name" value="Transketolase-like_Pyr-bd"/>
</dbReference>
<evidence type="ECO:0000256" key="2">
    <source>
        <dbReference type="ARBA" id="ARBA00011081"/>
    </source>
</evidence>
<dbReference type="InterPro" id="IPR029061">
    <property type="entry name" value="THDP-binding"/>
</dbReference>
<feature type="binding site" evidence="11">
    <location>
        <begin position="113"/>
        <end position="115"/>
    </location>
    <ligand>
        <name>thiamine diphosphate</name>
        <dbReference type="ChEBI" id="CHEBI:58937"/>
    </ligand>
</feature>
<evidence type="ECO:0000313" key="13">
    <source>
        <dbReference type="EMBL" id="OGF08804.1"/>
    </source>
</evidence>
<dbReference type="EMBL" id="MFFM01000046">
    <property type="protein sequence ID" value="OGF08804.1"/>
    <property type="molecule type" value="Genomic_DNA"/>
</dbReference>
<sequence>MYLEKINTPADLKELKLDQLDILAREVRERIIRVVSRNGGHLAPSLGTVELTIALHYVLDTPQDKLVWDVGHQAYAHKILTGRREQFDTVRTYKGLSGFPKRAESPYDNFDTGHASTSISAALGMACARDLNGENFRTVAVIGDGSLTGGLAFEGLNHAGQLKKNMLVILNDNRMAISKRVGALGQYLTKITTTPAYTNFEKNLWDFLGRLPANIGGPSRVAFRRLRQGFKNLIVPGLTFEELGYHYEGPIDGHDIAALVDVLRRIKDQPGPTFLHVLTVKGKGYEPAEENAEKFHGVGAFDPETGDPLSCKNICSYTEVFGKSLVELAKTDPRIVGITAAMPEGTGLDYFRRVFPDRFFDVGIAEQHALTFAAGLASQGFKPVVAIYSTFLQRGYDQIIHDIALQKLPVIMAIDRAGLVGEDGPTHHGPFDLSFLRCIPNLTVMAPQDEWELASMLRTALQIGGPAAIRYPRGPGFGVSLKNPDLIALGKAKITRPGKDGALLGIGIMSTVARQAADELAKEGLELEVVNARFVKPLDQETIIELLKRHKRILTLEENVRDGGFGSAVMELAEARGVSCQIKILSLPDEFIEAGPRNKLLEIYRLDRDGVIQAAREFFVR</sequence>
<feature type="binding site" evidence="11">
    <location>
        <position position="285"/>
    </location>
    <ligand>
        <name>thiamine diphosphate</name>
        <dbReference type="ChEBI" id="CHEBI:58937"/>
    </ligand>
</feature>
<evidence type="ECO:0000256" key="6">
    <source>
        <dbReference type="ARBA" id="ARBA00022842"/>
    </source>
</evidence>
<dbReference type="AlphaFoldDB" id="A0A1F5R2U7"/>
<feature type="binding site" evidence="11">
    <location>
        <begin position="145"/>
        <end position="146"/>
    </location>
    <ligand>
        <name>thiamine diphosphate</name>
        <dbReference type="ChEBI" id="CHEBI:58937"/>
    </ligand>
</feature>
<dbReference type="CDD" id="cd02007">
    <property type="entry name" value="TPP_DXS"/>
    <property type="match status" value="1"/>
</dbReference>
<dbReference type="InterPro" id="IPR033248">
    <property type="entry name" value="Transketolase_C"/>
</dbReference>
<dbReference type="Proteomes" id="UP000177230">
    <property type="component" value="Unassembled WGS sequence"/>
</dbReference>
<dbReference type="SUPFAM" id="SSF52518">
    <property type="entry name" value="Thiamin diphosphate-binding fold (THDP-binding)"/>
    <property type="match status" value="2"/>
</dbReference>
<comment type="function">
    <text evidence="10 11">Catalyzes the acyloin condensation reaction between C atoms 2 and 3 of pyruvate and glyceraldehyde 3-phosphate to yield 1-deoxy-D-xylulose-5-phosphate (DXP).</text>
</comment>
<comment type="similarity">
    <text evidence="2 11">Belongs to the transketolase family. DXPS subfamily.</text>
</comment>
<comment type="pathway">
    <text evidence="1 11">Metabolic intermediate biosynthesis; 1-deoxy-D-xylulose 5-phosphate biosynthesis; 1-deoxy-D-xylulose 5-phosphate from D-glyceraldehyde 3-phosphate and pyruvate: step 1/1.</text>
</comment>
<keyword evidence="4 11" id="KW-0808">Transferase</keyword>
<comment type="cofactor">
    <cofactor evidence="11">
        <name>Mg(2+)</name>
        <dbReference type="ChEBI" id="CHEBI:18420"/>
    </cofactor>
    <text evidence="11">Binds 1 Mg(2+) ion per subunit.</text>
</comment>
<dbReference type="PANTHER" id="PTHR43322">
    <property type="entry name" value="1-D-DEOXYXYLULOSE 5-PHOSPHATE SYNTHASE-RELATED"/>
    <property type="match status" value="1"/>
</dbReference>
<dbReference type="FunFam" id="3.40.50.970:FF:000005">
    <property type="entry name" value="1-deoxy-D-xylulose-5-phosphate synthase"/>
    <property type="match status" value="1"/>
</dbReference>
<dbReference type="SUPFAM" id="SSF52922">
    <property type="entry name" value="TK C-terminal domain-like"/>
    <property type="match status" value="1"/>
</dbReference>
<dbReference type="GO" id="GO:0019288">
    <property type="term" value="P:isopentenyl diphosphate biosynthetic process, methylerythritol 4-phosphate pathway"/>
    <property type="evidence" value="ECO:0007669"/>
    <property type="project" value="TreeGrafter"/>
</dbReference>
<proteinExistence type="inferred from homology"/>
<dbReference type="GO" id="GO:0030976">
    <property type="term" value="F:thiamine pyrophosphate binding"/>
    <property type="evidence" value="ECO:0007669"/>
    <property type="project" value="UniProtKB-UniRule"/>
</dbReference>
<dbReference type="NCBIfam" id="NF003933">
    <property type="entry name" value="PRK05444.2-2"/>
    <property type="match status" value="1"/>
</dbReference>
<dbReference type="EC" id="2.2.1.7" evidence="11"/>
<dbReference type="SMART" id="SM00861">
    <property type="entry name" value="Transket_pyr"/>
    <property type="match status" value="1"/>
</dbReference>
<feature type="binding site" evidence="11">
    <location>
        <position position="173"/>
    </location>
    <ligand>
        <name>thiamine diphosphate</name>
        <dbReference type="ChEBI" id="CHEBI:58937"/>
    </ligand>
</feature>
<dbReference type="CDD" id="cd07033">
    <property type="entry name" value="TPP_PYR_DXS_TK_like"/>
    <property type="match status" value="1"/>
</dbReference>
<dbReference type="GO" id="GO:0000287">
    <property type="term" value="F:magnesium ion binding"/>
    <property type="evidence" value="ECO:0007669"/>
    <property type="project" value="UniProtKB-UniRule"/>
</dbReference>
<evidence type="ECO:0000256" key="7">
    <source>
        <dbReference type="ARBA" id="ARBA00022977"/>
    </source>
</evidence>
<dbReference type="NCBIfam" id="TIGR00204">
    <property type="entry name" value="dxs"/>
    <property type="match status" value="1"/>
</dbReference>
<keyword evidence="6 11" id="KW-0460">Magnesium</keyword>
<evidence type="ECO:0000256" key="1">
    <source>
        <dbReference type="ARBA" id="ARBA00004980"/>
    </source>
</evidence>
<dbReference type="HAMAP" id="MF_00315">
    <property type="entry name" value="DXP_synth"/>
    <property type="match status" value="1"/>
</dbReference>
<feature type="binding site" evidence="11">
    <location>
        <position position="366"/>
    </location>
    <ligand>
        <name>thiamine diphosphate</name>
        <dbReference type="ChEBI" id="CHEBI:58937"/>
    </ligand>
</feature>
<dbReference type="Pfam" id="PF02780">
    <property type="entry name" value="Transketolase_C"/>
    <property type="match status" value="1"/>
</dbReference>
<dbReference type="Gene3D" id="3.40.50.970">
    <property type="match status" value="2"/>
</dbReference>
<evidence type="ECO:0000259" key="12">
    <source>
        <dbReference type="SMART" id="SM00861"/>
    </source>
</evidence>
<dbReference type="GO" id="GO:0009228">
    <property type="term" value="P:thiamine biosynthetic process"/>
    <property type="evidence" value="ECO:0007669"/>
    <property type="project" value="UniProtKB-UniRule"/>
</dbReference>
<evidence type="ECO:0000256" key="8">
    <source>
        <dbReference type="ARBA" id="ARBA00023052"/>
    </source>
</evidence>
<protein>
    <recommendedName>
        <fullName evidence="11">1-deoxy-D-xylulose-5-phosphate synthase</fullName>
        <ecNumber evidence="11">2.2.1.7</ecNumber>
    </recommendedName>
    <alternativeName>
        <fullName evidence="11">1-deoxyxylulose-5-phosphate synthase</fullName>
        <shortName evidence="11">DXP synthase</shortName>
        <shortName evidence="11">DXPS</shortName>
    </alternativeName>
</protein>